<keyword evidence="8" id="KW-1133">Transmembrane helix</keyword>
<keyword evidence="3" id="KW-0813">Transport</keyword>
<dbReference type="GO" id="GO:0005886">
    <property type="term" value="C:plasma membrane"/>
    <property type="evidence" value="ECO:0007669"/>
    <property type="project" value="UniProtKB-SubCell"/>
</dbReference>
<dbReference type="InterPro" id="IPR024961">
    <property type="entry name" value="T2SS_GspC_N"/>
</dbReference>
<dbReference type="AlphaFoldDB" id="A0A317CML3"/>
<evidence type="ECO:0000256" key="8">
    <source>
        <dbReference type="ARBA" id="ARBA00022989"/>
    </source>
</evidence>
<dbReference type="OrthoDB" id="1491375at2"/>
<dbReference type="SUPFAM" id="SSF50156">
    <property type="entry name" value="PDZ domain-like"/>
    <property type="match status" value="1"/>
</dbReference>
<feature type="region of interest" description="Disordered" evidence="10">
    <location>
        <begin position="171"/>
        <end position="222"/>
    </location>
</feature>
<name>A0A317CML3_9GAMM</name>
<dbReference type="InterPro" id="IPR001639">
    <property type="entry name" value="T2SS_protein-GspC"/>
</dbReference>
<evidence type="ECO:0000256" key="5">
    <source>
        <dbReference type="ARBA" id="ARBA00022519"/>
    </source>
</evidence>
<keyword evidence="6" id="KW-0812">Transmembrane</keyword>
<dbReference type="GO" id="GO:0015627">
    <property type="term" value="C:type II protein secretion system complex"/>
    <property type="evidence" value="ECO:0007669"/>
    <property type="project" value="InterPro"/>
</dbReference>
<evidence type="ECO:0000256" key="9">
    <source>
        <dbReference type="ARBA" id="ARBA00023136"/>
    </source>
</evidence>
<evidence type="ECO:0000256" key="4">
    <source>
        <dbReference type="ARBA" id="ARBA00022475"/>
    </source>
</evidence>
<keyword evidence="5" id="KW-0997">Cell inner membrane</keyword>
<organism evidence="12 13">
    <name type="scientific">Leucothrix pacifica</name>
    <dbReference type="NCBI Taxonomy" id="1247513"/>
    <lineage>
        <taxon>Bacteria</taxon>
        <taxon>Pseudomonadati</taxon>
        <taxon>Pseudomonadota</taxon>
        <taxon>Gammaproteobacteria</taxon>
        <taxon>Thiotrichales</taxon>
        <taxon>Thiotrichaceae</taxon>
        <taxon>Leucothrix</taxon>
    </lineage>
</organism>
<protein>
    <submittedName>
        <fullName evidence="12">Type II secretion system protein GspC</fullName>
    </submittedName>
</protein>
<dbReference type="Proteomes" id="UP000245539">
    <property type="component" value="Unassembled WGS sequence"/>
</dbReference>
<evidence type="ECO:0000256" key="7">
    <source>
        <dbReference type="ARBA" id="ARBA00022927"/>
    </source>
</evidence>
<keyword evidence="7" id="KW-0653">Protein transport</keyword>
<evidence type="ECO:0000313" key="12">
    <source>
        <dbReference type="EMBL" id="PWQ99457.1"/>
    </source>
</evidence>
<feature type="compositionally biased region" description="Polar residues" evidence="10">
    <location>
        <begin position="204"/>
        <end position="222"/>
    </location>
</feature>
<comment type="similarity">
    <text evidence="2">Belongs to the GSP C family.</text>
</comment>
<dbReference type="Pfam" id="PF11356">
    <property type="entry name" value="T2SSC"/>
    <property type="match status" value="1"/>
</dbReference>
<evidence type="ECO:0000256" key="10">
    <source>
        <dbReference type="SAM" id="MobiDB-lite"/>
    </source>
</evidence>
<evidence type="ECO:0000313" key="13">
    <source>
        <dbReference type="Proteomes" id="UP000245539"/>
    </source>
</evidence>
<dbReference type="Gene3D" id="2.30.42.10">
    <property type="match status" value="1"/>
</dbReference>
<sequence>MADIQKWFMKVPGILTFLMVVALGATLANLLWMVLTPPPAVAQAANLTQIDANKARVQTANYGKLIADQHIFGAIPKAAPKKVAPPPPKPVAVKPVVTNLNLKLHGIIASKNAKGGFAMISYNGKIQEVYSQGDAIPKVQEGDERTLEGVTVKSIGDKIVVIDNNGTEQTIELPELSDKSSGSSTASRGSSRTSNTRLRPRTAATRSTTNNDGMPNPVDNNGQATSLAELREQALEDPSVLMSVITPSIVRKDGAVTGIRVYPSRNRKMFRALGLRNGDIITQVNDIIIDDPNKGMEVFQQISDSPTLTITITRGGNEQILTPEF</sequence>
<evidence type="ECO:0000259" key="11">
    <source>
        <dbReference type="Pfam" id="PF11356"/>
    </source>
</evidence>
<dbReference type="NCBIfam" id="TIGR01713">
    <property type="entry name" value="typeII_sec_gspC"/>
    <property type="match status" value="1"/>
</dbReference>
<keyword evidence="13" id="KW-1185">Reference proteome</keyword>
<dbReference type="RefSeq" id="WP_109836655.1">
    <property type="nucleotide sequence ID" value="NZ_QGKM01000010.1"/>
</dbReference>
<evidence type="ECO:0000256" key="3">
    <source>
        <dbReference type="ARBA" id="ARBA00022448"/>
    </source>
</evidence>
<reference evidence="12 13" key="1">
    <citation type="submission" date="2018-05" db="EMBL/GenBank/DDBJ databases">
        <title>Leucothrix arctica sp. nov., isolated from Arctic seawater.</title>
        <authorList>
            <person name="Choi A."/>
            <person name="Baek K."/>
        </authorList>
    </citation>
    <scope>NUCLEOTIDE SEQUENCE [LARGE SCALE GENOMIC DNA]</scope>
    <source>
        <strain evidence="12 13">JCM 18388</strain>
    </source>
</reference>
<dbReference type="GO" id="GO:0015628">
    <property type="term" value="P:protein secretion by the type II secretion system"/>
    <property type="evidence" value="ECO:0007669"/>
    <property type="project" value="InterPro"/>
</dbReference>
<comment type="subcellular location">
    <subcellularLocation>
        <location evidence="1">Cell inner membrane</location>
    </subcellularLocation>
</comment>
<feature type="compositionally biased region" description="Low complexity" evidence="10">
    <location>
        <begin position="180"/>
        <end position="194"/>
    </location>
</feature>
<accession>A0A317CML3</accession>
<dbReference type="EMBL" id="QGKM01000010">
    <property type="protein sequence ID" value="PWQ99457.1"/>
    <property type="molecule type" value="Genomic_DNA"/>
</dbReference>
<proteinExistence type="inferred from homology"/>
<evidence type="ECO:0000256" key="2">
    <source>
        <dbReference type="ARBA" id="ARBA00007986"/>
    </source>
</evidence>
<keyword evidence="4" id="KW-1003">Cell membrane</keyword>
<dbReference type="InterPro" id="IPR036034">
    <property type="entry name" value="PDZ_sf"/>
</dbReference>
<keyword evidence="9" id="KW-0472">Membrane</keyword>
<comment type="caution">
    <text evidence="12">The sequence shown here is derived from an EMBL/GenBank/DDBJ whole genome shotgun (WGS) entry which is preliminary data.</text>
</comment>
<dbReference type="Gene3D" id="2.30.30.830">
    <property type="match status" value="1"/>
</dbReference>
<evidence type="ECO:0000256" key="6">
    <source>
        <dbReference type="ARBA" id="ARBA00022692"/>
    </source>
</evidence>
<feature type="domain" description="Type II secretion system protein GspC N-terminal" evidence="11">
    <location>
        <begin position="18"/>
        <end position="172"/>
    </location>
</feature>
<gene>
    <name evidence="12" type="primary">gspC</name>
    <name evidence="12" type="ORF">DKW60_05440</name>
</gene>
<evidence type="ECO:0000256" key="1">
    <source>
        <dbReference type="ARBA" id="ARBA00004533"/>
    </source>
</evidence>